<protein>
    <submittedName>
        <fullName evidence="1">Uncharacterized protein</fullName>
    </submittedName>
</protein>
<reference evidence="1" key="2">
    <citation type="journal article" date="2015" name="Data Brief">
        <title>Shoot transcriptome of the giant reed, Arundo donax.</title>
        <authorList>
            <person name="Barrero R.A."/>
            <person name="Guerrero F.D."/>
            <person name="Moolhuijzen P."/>
            <person name="Goolsby J.A."/>
            <person name="Tidwell J."/>
            <person name="Bellgard S.E."/>
            <person name="Bellgard M.I."/>
        </authorList>
    </citation>
    <scope>NUCLEOTIDE SEQUENCE</scope>
    <source>
        <tissue evidence="1">Shoot tissue taken approximately 20 cm above the soil surface</tissue>
    </source>
</reference>
<dbReference type="EMBL" id="GBRH01275997">
    <property type="protein sequence ID" value="JAD21898.1"/>
    <property type="molecule type" value="Transcribed_RNA"/>
</dbReference>
<reference evidence="1" key="1">
    <citation type="submission" date="2014-09" db="EMBL/GenBank/DDBJ databases">
        <authorList>
            <person name="Magalhaes I.L.F."/>
            <person name="Oliveira U."/>
            <person name="Santos F.R."/>
            <person name="Vidigal T.H.D.A."/>
            <person name="Brescovit A.D."/>
            <person name="Santos A.J."/>
        </authorList>
    </citation>
    <scope>NUCLEOTIDE SEQUENCE</scope>
    <source>
        <tissue evidence="1">Shoot tissue taken approximately 20 cm above the soil surface</tissue>
    </source>
</reference>
<name>A0A0A8Y9B0_ARUDO</name>
<sequence length="36" mass="4460">MRPLLIIRLFFCRLTMFMFIYENKSYTPSIPQRVSF</sequence>
<dbReference type="AlphaFoldDB" id="A0A0A8Y9B0"/>
<proteinExistence type="predicted"/>
<organism evidence="1">
    <name type="scientific">Arundo donax</name>
    <name type="common">Giant reed</name>
    <name type="synonym">Donax arundinaceus</name>
    <dbReference type="NCBI Taxonomy" id="35708"/>
    <lineage>
        <taxon>Eukaryota</taxon>
        <taxon>Viridiplantae</taxon>
        <taxon>Streptophyta</taxon>
        <taxon>Embryophyta</taxon>
        <taxon>Tracheophyta</taxon>
        <taxon>Spermatophyta</taxon>
        <taxon>Magnoliopsida</taxon>
        <taxon>Liliopsida</taxon>
        <taxon>Poales</taxon>
        <taxon>Poaceae</taxon>
        <taxon>PACMAD clade</taxon>
        <taxon>Arundinoideae</taxon>
        <taxon>Arundineae</taxon>
        <taxon>Arundo</taxon>
    </lineage>
</organism>
<accession>A0A0A8Y9B0</accession>
<evidence type="ECO:0000313" key="1">
    <source>
        <dbReference type="EMBL" id="JAD21898.1"/>
    </source>
</evidence>